<name>A0A3E0TSI3_9GAMM</name>
<reference evidence="1 2" key="1">
    <citation type="submission" date="2018-08" db="EMBL/GenBank/DDBJ databases">
        <title>Thalassotalea euphylliae genome.</title>
        <authorList>
            <person name="Summers S."/>
            <person name="Rice S.A."/>
            <person name="Freckelton M.L."/>
            <person name="Nedved B.T."/>
            <person name="Hadfield M.G."/>
        </authorList>
    </citation>
    <scope>NUCLEOTIDE SEQUENCE [LARGE SCALE GENOMIC DNA]</scope>
    <source>
        <strain evidence="1 2">H1</strain>
    </source>
</reference>
<gene>
    <name evidence="1" type="ORF">DXX93_12765</name>
</gene>
<organism evidence="1 2">
    <name type="scientific">Thalassotalea euphylliae</name>
    <dbReference type="NCBI Taxonomy" id="1655234"/>
    <lineage>
        <taxon>Bacteria</taxon>
        <taxon>Pseudomonadati</taxon>
        <taxon>Pseudomonadota</taxon>
        <taxon>Gammaproteobacteria</taxon>
        <taxon>Alteromonadales</taxon>
        <taxon>Colwelliaceae</taxon>
        <taxon>Thalassotalea</taxon>
    </lineage>
</organism>
<sequence>MDVLYSCYIEYRFIYERLAFGSSAMGFQGDSGVNVPLGAVATATIKLDRFTKARKNFNKSMTLNF</sequence>
<comment type="caution">
    <text evidence="1">The sequence shown here is derived from an EMBL/GenBank/DDBJ whole genome shotgun (WGS) entry which is preliminary data.</text>
</comment>
<dbReference type="EMBL" id="QUOU01000001">
    <property type="protein sequence ID" value="REL27350.1"/>
    <property type="molecule type" value="Genomic_DNA"/>
</dbReference>
<dbReference type="AlphaFoldDB" id="A0A3E0TSI3"/>
<protein>
    <submittedName>
        <fullName evidence="1">Uncharacterized protein</fullName>
    </submittedName>
</protein>
<accession>A0A3E0TSI3</accession>
<dbReference type="Proteomes" id="UP000256478">
    <property type="component" value="Unassembled WGS sequence"/>
</dbReference>
<evidence type="ECO:0000313" key="2">
    <source>
        <dbReference type="Proteomes" id="UP000256478"/>
    </source>
</evidence>
<evidence type="ECO:0000313" key="1">
    <source>
        <dbReference type="EMBL" id="REL27350.1"/>
    </source>
</evidence>
<proteinExistence type="predicted"/>